<dbReference type="InterPro" id="IPR002155">
    <property type="entry name" value="Thiolase"/>
</dbReference>
<evidence type="ECO:0000256" key="5">
    <source>
        <dbReference type="ARBA" id="ARBA00023121"/>
    </source>
</evidence>
<dbReference type="SUPFAM" id="SSF53901">
    <property type="entry name" value="Thiolase-like"/>
    <property type="match status" value="2"/>
</dbReference>
<comment type="caution">
    <text evidence="9">The sequence shown here is derived from an EMBL/GenBank/DDBJ whole genome shotgun (WGS) entry which is preliminary data.</text>
</comment>
<keyword evidence="4" id="KW-0445">Lipid transport</keyword>
<dbReference type="EMBL" id="VWOJ01000001">
    <property type="protein sequence ID" value="KAA5805397.1"/>
    <property type="molecule type" value="Genomic_DNA"/>
</dbReference>
<protein>
    <recommendedName>
        <fullName evidence="1">propanoyl-CoA C-acyltransferase</fullName>
        <ecNumber evidence="1">2.3.1.176</ecNumber>
    </recommendedName>
    <alternativeName>
        <fullName evidence="6">Propanoyl-CoA C-acyltransferase</fullName>
    </alternativeName>
</protein>
<dbReference type="EC" id="2.3.1.176" evidence="1"/>
<dbReference type="InterPro" id="IPR020616">
    <property type="entry name" value="Thiolase_N"/>
</dbReference>
<name>A0A5M6ZNV8_9PROT</name>
<dbReference type="GO" id="GO:0008289">
    <property type="term" value="F:lipid binding"/>
    <property type="evidence" value="ECO:0007669"/>
    <property type="project" value="UniProtKB-KW"/>
</dbReference>
<evidence type="ECO:0000256" key="4">
    <source>
        <dbReference type="ARBA" id="ARBA00023055"/>
    </source>
</evidence>
<evidence type="ECO:0000259" key="7">
    <source>
        <dbReference type="Pfam" id="PF00108"/>
    </source>
</evidence>
<evidence type="ECO:0000259" key="8">
    <source>
        <dbReference type="Pfam" id="PF22691"/>
    </source>
</evidence>
<dbReference type="PANTHER" id="PTHR42870:SF1">
    <property type="entry name" value="NON-SPECIFIC LIPID-TRANSFER PROTEIN-LIKE 2"/>
    <property type="match status" value="1"/>
</dbReference>
<evidence type="ECO:0000313" key="9">
    <source>
        <dbReference type="EMBL" id="KAA5805397.1"/>
    </source>
</evidence>
<gene>
    <name evidence="9" type="ORF">F1654_05310</name>
</gene>
<dbReference type="CDD" id="cd00829">
    <property type="entry name" value="SCP-x_thiolase"/>
    <property type="match status" value="1"/>
</dbReference>
<feature type="domain" description="Thiolase N-terminal" evidence="7">
    <location>
        <begin position="5"/>
        <end position="208"/>
    </location>
</feature>
<keyword evidence="3" id="KW-0808">Transferase</keyword>
<dbReference type="InterPro" id="IPR055140">
    <property type="entry name" value="Thiolase_C_2"/>
</dbReference>
<dbReference type="PIRSF" id="PIRSF000429">
    <property type="entry name" value="Ac-CoA_Ac_transf"/>
    <property type="match status" value="1"/>
</dbReference>
<dbReference type="Pfam" id="PF22691">
    <property type="entry name" value="Thiolase_C_1"/>
    <property type="match status" value="1"/>
</dbReference>
<dbReference type="Pfam" id="PF00108">
    <property type="entry name" value="Thiolase_N"/>
    <property type="match status" value="1"/>
</dbReference>
<keyword evidence="5" id="KW-0446">Lipid-binding</keyword>
<dbReference type="AlphaFoldDB" id="A0A5M6ZNV8"/>
<feature type="domain" description="Thiolase C-terminal" evidence="8">
    <location>
        <begin position="277"/>
        <end position="402"/>
    </location>
</feature>
<keyword evidence="10" id="KW-1185">Reference proteome</keyword>
<evidence type="ECO:0000313" key="10">
    <source>
        <dbReference type="Proteomes" id="UP000325122"/>
    </source>
</evidence>
<organism evidence="9 10">
    <name type="scientific">Alkalicaulis satelles</name>
    <dbReference type="NCBI Taxonomy" id="2609175"/>
    <lineage>
        <taxon>Bacteria</taxon>
        <taxon>Pseudomonadati</taxon>
        <taxon>Pseudomonadota</taxon>
        <taxon>Alphaproteobacteria</taxon>
        <taxon>Maricaulales</taxon>
        <taxon>Maricaulaceae</taxon>
        <taxon>Alkalicaulis</taxon>
    </lineage>
</organism>
<proteinExistence type="predicted"/>
<dbReference type="RefSeq" id="WP_150022429.1">
    <property type="nucleotide sequence ID" value="NZ_VWOJ01000001.1"/>
</dbReference>
<keyword evidence="2" id="KW-0813">Transport</keyword>
<dbReference type="Proteomes" id="UP000325122">
    <property type="component" value="Unassembled WGS sequence"/>
</dbReference>
<dbReference type="InterPro" id="IPR016039">
    <property type="entry name" value="Thiolase-like"/>
</dbReference>
<evidence type="ECO:0000256" key="1">
    <source>
        <dbReference type="ARBA" id="ARBA00012352"/>
    </source>
</evidence>
<dbReference type="GO" id="GO:0006869">
    <property type="term" value="P:lipid transport"/>
    <property type="evidence" value="ECO:0007669"/>
    <property type="project" value="UniProtKB-KW"/>
</dbReference>
<sequence length="414" mass="43197">MTALFIAGIAMTAMGKRPEASVKSLTAEAVRGALADAGIGADRIEAAWFSNTRQPMLEGQNTIRGQVALRAMGIGAIPVVNVENACASGSTAVIQAAASIRAGLCSTALVVGAEKMFFPDRPEKIAAAFRGGTDIENIDRIHAELSALAADLIPQALKGREAQARSFFMDSYAAFARLHMKTFGTTRRQLAAVASKNHTHSALNPLSQYRTPMSVDDVLADKLIVWPFTRSMCAPISDGAAALVLMAGETMTPAMRQRAVRLRGFALGSGADRAPDDFAAHVGARVARAAYEAAGVGPEDVDLAEVHDATAYSEIQQIENLGLCPIGQGGPFSEAGQTTLGGRVPVNPSGGLVSKGHPVGATGIAQLYELCLHLRDEAGERQIPGARIAVAENGGGFLQTEEAATAVTLLERPA</sequence>
<evidence type="ECO:0000256" key="3">
    <source>
        <dbReference type="ARBA" id="ARBA00022679"/>
    </source>
</evidence>
<dbReference type="GO" id="GO:0003988">
    <property type="term" value="F:acetyl-CoA C-acyltransferase activity"/>
    <property type="evidence" value="ECO:0007669"/>
    <property type="project" value="UniProtKB-ARBA"/>
</dbReference>
<reference evidence="9 10" key="1">
    <citation type="submission" date="2019-09" db="EMBL/GenBank/DDBJ databases">
        <authorList>
            <person name="Kevbrin V."/>
            <person name="Grouzdev D.S."/>
        </authorList>
    </citation>
    <scope>NUCLEOTIDE SEQUENCE [LARGE SCALE GENOMIC DNA]</scope>
    <source>
        <strain evidence="9 10">G-192</strain>
    </source>
</reference>
<dbReference type="Gene3D" id="3.40.47.10">
    <property type="match status" value="1"/>
</dbReference>
<dbReference type="InterPro" id="IPR020613">
    <property type="entry name" value="Thiolase_CS"/>
</dbReference>
<evidence type="ECO:0000256" key="6">
    <source>
        <dbReference type="ARBA" id="ARBA00032316"/>
    </source>
</evidence>
<evidence type="ECO:0000256" key="2">
    <source>
        <dbReference type="ARBA" id="ARBA00022448"/>
    </source>
</evidence>
<dbReference type="PROSITE" id="PS00737">
    <property type="entry name" value="THIOLASE_2"/>
    <property type="match status" value="1"/>
</dbReference>
<accession>A0A5M6ZNV8</accession>
<dbReference type="PANTHER" id="PTHR42870">
    <property type="entry name" value="ACETYL-COA C-ACETYLTRANSFERASE"/>
    <property type="match status" value="1"/>
</dbReference>